<feature type="signal peptide" evidence="1">
    <location>
        <begin position="1"/>
        <end position="18"/>
    </location>
</feature>
<name>A0AAJ0G7G7_9PEZI</name>
<organism evidence="2 3">
    <name type="scientific">Extremus antarcticus</name>
    <dbReference type="NCBI Taxonomy" id="702011"/>
    <lineage>
        <taxon>Eukaryota</taxon>
        <taxon>Fungi</taxon>
        <taxon>Dikarya</taxon>
        <taxon>Ascomycota</taxon>
        <taxon>Pezizomycotina</taxon>
        <taxon>Dothideomycetes</taxon>
        <taxon>Dothideomycetidae</taxon>
        <taxon>Mycosphaerellales</taxon>
        <taxon>Extremaceae</taxon>
        <taxon>Extremus</taxon>
    </lineage>
</organism>
<keyword evidence="3" id="KW-1185">Reference proteome</keyword>
<evidence type="ECO:0000313" key="3">
    <source>
        <dbReference type="Proteomes" id="UP001271007"/>
    </source>
</evidence>
<gene>
    <name evidence="2" type="ORF">LTR09_011956</name>
</gene>
<evidence type="ECO:0000256" key="1">
    <source>
        <dbReference type="SAM" id="SignalP"/>
    </source>
</evidence>
<dbReference type="AlphaFoldDB" id="A0AAJ0G7G7"/>
<dbReference type="EMBL" id="JAWDJX010000086">
    <property type="protein sequence ID" value="KAK3046608.1"/>
    <property type="molecule type" value="Genomic_DNA"/>
</dbReference>
<evidence type="ECO:0000313" key="2">
    <source>
        <dbReference type="EMBL" id="KAK3046608.1"/>
    </source>
</evidence>
<keyword evidence="1" id="KW-0732">Signal</keyword>
<sequence>MLRSTSLFLLLCASTAVAIDAPSSAAPPSGQNPGILTIRSLNHGDIICHTAKTTDTNHNAAIPTTTATISRTKSPNYTKSVVIPPAETVNADTATVKFTTTRTVRETTTSTSTEVYSTTSTTTTGATSVFWVTETAYTTVNLPGGAVEKRAATVGHVKTRVPVAVNSTAYYYHALDHLHYQNNQVYYYYRNCSDTARLVHGDDIRDDRDDYYSYQHNYRNRDGLRDYFLYDTYDKLQCYGQLASSVNLLITTAGTLFAATGTLFHTTTTSSIFVGSTTATSPFFRTAAPTIAF</sequence>
<dbReference type="Proteomes" id="UP001271007">
    <property type="component" value="Unassembled WGS sequence"/>
</dbReference>
<feature type="chain" id="PRO_5042618788" evidence="1">
    <location>
        <begin position="19"/>
        <end position="293"/>
    </location>
</feature>
<accession>A0AAJ0G7G7</accession>
<comment type="caution">
    <text evidence="2">The sequence shown here is derived from an EMBL/GenBank/DDBJ whole genome shotgun (WGS) entry which is preliminary data.</text>
</comment>
<reference evidence="2" key="1">
    <citation type="submission" date="2023-04" db="EMBL/GenBank/DDBJ databases">
        <title>Black Yeasts Isolated from many extreme environments.</title>
        <authorList>
            <person name="Coleine C."/>
            <person name="Stajich J.E."/>
            <person name="Selbmann L."/>
        </authorList>
    </citation>
    <scope>NUCLEOTIDE SEQUENCE</scope>
    <source>
        <strain evidence="2">CCFEE 5312</strain>
    </source>
</reference>
<protein>
    <submittedName>
        <fullName evidence="2">Uncharacterized protein</fullName>
    </submittedName>
</protein>
<proteinExistence type="predicted"/>